<evidence type="ECO:0000313" key="3">
    <source>
        <dbReference type="Proteomes" id="UP001056429"/>
    </source>
</evidence>
<keyword evidence="3" id="KW-1185">Reference proteome</keyword>
<reference evidence="2" key="1">
    <citation type="journal article" date="2021" name="mSystems">
        <title>Bacteria and Archaea Synergistically Convert Glycine Betaine to Biogenic Methane in the Formosa Cold Seep of the South China Sea.</title>
        <authorList>
            <person name="Li L."/>
            <person name="Zhang W."/>
            <person name="Zhang S."/>
            <person name="Song L."/>
            <person name="Sun Q."/>
            <person name="Zhang H."/>
            <person name="Xiang H."/>
            <person name="Dong X."/>
        </authorList>
    </citation>
    <scope>NUCLEOTIDE SEQUENCE</scope>
    <source>
        <strain evidence="2">ZWT</strain>
    </source>
</reference>
<comment type="caution">
    <text evidence="2">The sequence shown here is derived from an EMBL/GenBank/DDBJ whole genome shotgun (WGS) entry which is preliminary data.</text>
</comment>
<dbReference type="Proteomes" id="UP001056429">
    <property type="component" value="Unassembled WGS sequence"/>
</dbReference>
<sequence>MWFGAGKSILRNILDRRRRRENIMAVICIDLGTTNSLVACFKDLEI</sequence>
<name>A0A9J6NZA3_9CLOT</name>
<dbReference type="InterPro" id="IPR018181">
    <property type="entry name" value="Heat_shock_70_CS"/>
</dbReference>
<dbReference type="PROSITE" id="PS00297">
    <property type="entry name" value="HSP70_1"/>
    <property type="match status" value="1"/>
</dbReference>
<reference evidence="2" key="2">
    <citation type="submission" date="2021-04" db="EMBL/GenBank/DDBJ databases">
        <authorList>
            <person name="Dong X."/>
        </authorList>
    </citation>
    <scope>NUCLEOTIDE SEQUENCE</scope>
    <source>
        <strain evidence="2">ZWT</strain>
    </source>
</reference>
<proteinExistence type="inferred from homology"/>
<dbReference type="RefSeq" id="WP_250857798.1">
    <property type="nucleotide sequence ID" value="NZ_JAGSOJ010000001.1"/>
</dbReference>
<organism evidence="2 3">
    <name type="scientific">Oceanirhabdus seepicola</name>
    <dbReference type="NCBI Taxonomy" id="2828781"/>
    <lineage>
        <taxon>Bacteria</taxon>
        <taxon>Bacillati</taxon>
        <taxon>Bacillota</taxon>
        <taxon>Clostridia</taxon>
        <taxon>Eubacteriales</taxon>
        <taxon>Clostridiaceae</taxon>
        <taxon>Oceanirhabdus</taxon>
    </lineage>
</organism>
<dbReference type="EMBL" id="JAGSOJ010000001">
    <property type="protein sequence ID" value="MCM1988933.1"/>
    <property type="molecule type" value="Genomic_DNA"/>
</dbReference>
<gene>
    <name evidence="2" type="ORF">KDK92_04205</name>
</gene>
<protein>
    <submittedName>
        <fullName evidence="2">Uncharacterized protein</fullName>
    </submittedName>
</protein>
<evidence type="ECO:0000256" key="1">
    <source>
        <dbReference type="ARBA" id="ARBA00007381"/>
    </source>
</evidence>
<evidence type="ECO:0000313" key="2">
    <source>
        <dbReference type="EMBL" id="MCM1988933.1"/>
    </source>
</evidence>
<comment type="similarity">
    <text evidence="1">Belongs to the heat shock protein 70 family.</text>
</comment>
<dbReference type="AlphaFoldDB" id="A0A9J6NZA3"/>
<accession>A0A9J6NZA3</accession>